<dbReference type="AlphaFoldDB" id="A0A0G4AQX1"/>
<gene>
    <name evidence="2" type="ORF">UX70_C0001G0190</name>
</gene>
<evidence type="ECO:0000313" key="2">
    <source>
        <dbReference type="EMBL" id="AKM77919.1"/>
    </source>
</evidence>
<dbReference type="EMBL" id="CP011209">
    <property type="protein sequence ID" value="AKM77919.1"/>
    <property type="molecule type" value="Genomic_DNA"/>
</dbReference>
<evidence type="ECO:0000256" key="1">
    <source>
        <dbReference type="SAM" id="MobiDB-lite"/>
    </source>
</evidence>
<evidence type="ECO:0000313" key="3">
    <source>
        <dbReference type="Proteomes" id="UP000035656"/>
    </source>
</evidence>
<feature type="region of interest" description="Disordered" evidence="1">
    <location>
        <begin position="1"/>
        <end position="23"/>
    </location>
</feature>
<proteinExistence type="predicted"/>
<organism evidence="2 3">
    <name type="scientific">Candidatus Wolfebacteria bacterium GW2011_GWB1_47_1</name>
    <dbReference type="NCBI Taxonomy" id="1619007"/>
    <lineage>
        <taxon>Bacteria</taxon>
        <taxon>Candidatus Wolfeibacteriota</taxon>
    </lineage>
</organism>
<name>A0A0G4AQX1_9BACT</name>
<dbReference type="Proteomes" id="UP000035656">
    <property type="component" value="Chromosome"/>
</dbReference>
<reference evidence="2 3" key="1">
    <citation type="journal article" date="2015" name="Nature">
        <title>rRNA introns, odd ribosomes, and small enigmatic genomes across a large radiation of phyla.</title>
        <authorList>
            <person name="Brown C.T."/>
            <person name="Hug L.A."/>
            <person name="Thomas B.C."/>
            <person name="Sharon I."/>
            <person name="Castelle C.J."/>
            <person name="Singh A."/>
            <person name="Wilkins M.J."/>
            <person name="Williams K.H."/>
            <person name="Banfield J.F."/>
        </authorList>
    </citation>
    <scope>NUCLEOTIDE SEQUENCE [LARGE SCALE GENOMIC DNA]</scope>
</reference>
<protein>
    <submittedName>
        <fullName evidence="2">Uncharacterized protein</fullName>
    </submittedName>
</protein>
<accession>A0A0G4AQX1</accession>
<dbReference type="KEGG" id="pwo:UX70_C0001G0190"/>
<sequence length="82" mass="8863">MRARKNGGQDGCREFPQKPKVGVPSARRAILRFCEKFSNPSAIFTSARDLSLGVVTGVVASEYPSVQRDGMQGAHHSFARAA</sequence>